<dbReference type="GO" id="GO:0015419">
    <property type="term" value="F:ABC-type sulfate transporter activity"/>
    <property type="evidence" value="ECO:0007669"/>
    <property type="project" value="InterPro"/>
</dbReference>
<dbReference type="InterPro" id="IPR000515">
    <property type="entry name" value="MetI-like"/>
</dbReference>
<feature type="transmembrane region" description="Helical" evidence="9">
    <location>
        <begin position="235"/>
        <end position="257"/>
    </location>
</feature>
<comment type="subcellular location">
    <subcellularLocation>
        <location evidence="9">Cell membrane</location>
        <topology evidence="9">Multi-pass membrane protein</topology>
    </subcellularLocation>
    <subcellularLocation>
        <location evidence="1">Membrane</location>
        <topology evidence="1">Multi-pass membrane protein</topology>
    </subcellularLocation>
</comment>
<dbReference type="GO" id="GO:0005886">
    <property type="term" value="C:plasma membrane"/>
    <property type="evidence" value="ECO:0007669"/>
    <property type="project" value="UniProtKB-SubCell"/>
</dbReference>
<evidence type="ECO:0000256" key="9">
    <source>
        <dbReference type="RuleBase" id="RU363032"/>
    </source>
</evidence>
<keyword evidence="5 9" id="KW-1133">Transmembrane helix</keyword>
<dbReference type="SUPFAM" id="SSF161098">
    <property type="entry name" value="MetI-like"/>
    <property type="match status" value="1"/>
</dbReference>
<sequence>MVRRPDPFHIGLVGLVALIVAYLGLLFFSQITYLTPGRLLDSLKDKEIQFALGLSLKTSFCAAGIAVFLGTPIAYFLARTNFRGKVLVDTLLDLPTVISPVALGAVMLIFFNTPLGLWIQEYLFPVVFTVAGIIVAQATIALSLVIRLVKAVFETIDPHFEIAARVLGESKWGAFRRVTLPLARPGILSAFILAWARALGEFGATVTLAGATKFKTETLPIAIYLNLASVRIEKAVILIWFLLILSCLVLLSVRYLYRRGTYL</sequence>
<name>A0A1W1VDU7_9FIRM</name>
<feature type="transmembrane region" description="Helical" evidence="9">
    <location>
        <begin position="90"/>
        <end position="111"/>
    </location>
</feature>
<evidence type="ECO:0000256" key="1">
    <source>
        <dbReference type="ARBA" id="ARBA00004141"/>
    </source>
</evidence>
<organism evidence="11 12">
    <name type="scientific">Thermanaeromonas toyohensis ToBE</name>
    <dbReference type="NCBI Taxonomy" id="698762"/>
    <lineage>
        <taxon>Bacteria</taxon>
        <taxon>Bacillati</taxon>
        <taxon>Bacillota</taxon>
        <taxon>Clostridia</taxon>
        <taxon>Neomoorellales</taxon>
        <taxon>Neomoorellaceae</taxon>
        <taxon>Thermanaeromonas</taxon>
    </lineage>
</organism>
<comment type="function">
    <text evidence="8">Part of the ABC transporter complex CysAWTP (TC 3.A.1.6.1) involved in sulfate/thiosulfate import. Probably responsible for the translocation of the substrate across the membrane.</text>
</comment>
<dbReference type="STRING" id="698762.SAMN00808754_0488"/>
<protein>
    <submittedName>
        <fullName evidence="11">Molybdate transport system permease protein</fullName>
    </submittedName>
</protein>
<feature type="transmembrane region" description="Helical" evidence="9">
    <location>
        <begin position="123"/>
        <end position="146"/>
    </location>
</feature>
<evidence type="ECO:0000256" key="2">
    <source>
        <dbReference type="ARBA" id="ARBA00011779"/>
    </source>
</evidence>
<comment type="subunit">
    <text evidence="2">The complex is composed of two ATP-binding proteins (CysA), two transmembrane proteins (CysT and CysW) and a solute-binding protein (CysP).</text>
</comment>
<keyword evidence="4 9" id="KW-0812">Transmembrane</keyword>
<keyword evidence="7 9" id="KW-0472">Membrane</keyword>
<evidence type="ECO:0000259" key="10">
    <source>
        <dbReference type="PROSITE" id="PS50928"/>
    </source>
</evidence>
<dbReference type="InterPro" id="IPR005667">
    <property type="entry name" value="Sulph_transpt2"/>
</dbReference>
<dbReference type="OrthoDB" id="9795403at2"/>
<dbReference type="AlphaFoldDB" id="A0A1W1VDU7"/>
<feature type="transmembrane region" description="Helical" evidence="9">
    <location>
        <begin position="54"/>
        <end position="78"/>
    </location>
</feature>
<proteinExistence type="inferred from homology"/>
<dbReference type="Pfam" id="PF00528">
    <property type="entry name" value="BPD_transp_1"/>
    <property type="match status" value="1"/>
</dbReference>
<evidence type="ECO:0000256" key="6">
    <source>
        <dbReference type="ARBA" id="ARBA00023032"/>
    </source>
</evidence>
<feature type="domain" description="ABC transmembrane type-1" evidence="10">
    <location>
        <begin position="52"/>
        <end position="251"/>
    </location>
</feature>
<dbReference type="PANTHER" id="PTHR30406:SF8">
    <property type="entry name" value="SULFATE TRANSPORT SYSTEM PERMEASE PROTEIN CYST"/>
    <property type="match status" value="1"/>
</dbReference>
<dbReference type="InterPro" id="IPR035906">
    <property type="entry name" value="MetI-like_sf"/>
</dbReference>
<evidence type="ECO:0000313" key="11">
    <source>
        <dbReference type="EMBL" id="SMB91617.1"/>
    </source>
</evidence>
<dbReference type="RefSeq" id="WP_084663696.1">
    <property type="nucleotide sequence ID" value="NZ_LT838272.1"/>
</dbReference>
<gene>
    <name evidence="11" type="ORF">SAMN00808754_0488</name>
</gene>
<evidence type="ECO:0000313" key="12">
    <source>
        <dbReference type="Proteomes" id="UP000192569"/>
    </source>
</evidence>
<dbReference type="EMBL" id="LT838272">
    <property type="protein sequence ID" value="SMB91617.1"/>
    <property type="molecule type" value="Genomic_DNA"/>
</dbReference>
<accession>A0A1W1VDU7</accession>
<reference evidence="11 12" key="1">
    <citation type="submission" date="2017-04" db="EMBL/GenBank/DDBJ databases">
        <authorList>
            <person name="Afonso C.L."/>
            <person name="Miller P.J."/>
            <person name="Scott M.A."/>
            <person name="Spackman E."/>
            <person name="Goraichik I."/>
            <person name="Dimitrov K.M."/>
            <person name="Suarez D.L."/>
            <person name="Swayne D.E."/>
        </authorList>
    </citation>
    <scope>NUCLEOTIDE SEQUENCE [LARGE SCALE GENOMIC DNA]</scope>
    <source>
        <strain evidence="11 12">ToBE</strain>
    </source>
</reference>
<dbReference type="PANTHER" id="PTHR30406">
    <property type="entry name" value="SULFATE TRANSPORT SYSTEM PERMEASE PROTEIN"/>
    <property type="match status" value="1"/>
</dbReference>
<keyword evidence="12" id="KW-1185">Reference proteome</keyword>
<keyword evidence="3 9" id="KW-0813">Transport</keyword>
<evidence type="ECO:0000256" key="5">
    <source>
        <dbReference type="ARBA" id="ARBA00022989"/>
    </source>
</evidence>
<evidence type="ECO:0000256" key="3">
    <source>
        <dbReference type="ARBA" id="ARBA00022448"/>
    </source>
</evidence>
<keyword evidence="6" id="KW-0764">Sulfate transport</keyword>
<evidence type="ECO:0000256" key="7">
    <source>
        <dbReference type="ARBA" id="ARBA00023136"/>
    </source>
</evidence>
<dbReference type="CDD" id="cd06261">
    <property type="entry name" value="TM_PBP2"/>
    <property type="match status" value="1"/>
</dbReference>
<feature type="transmembrane region" description="Helical" evidence="9">
    <location>
        <begin position="12"/>
        <end position="34"/>
    </location>
</feature>
<comment type="similarity">
    <text evidence="9">Belongs to the binding-protein-dependent transport system permease family.</text>
</comment>
<evidence type="ECO:0000256" key="8">
    <source>
        <dbReference type="ARBA" id="ARBA00025323"/>
    </source>
</evidence>
<evidence type="ECO:0000256" key="4">
    <source>
        <dbReference type="ARBA" id="ARBA00022692"/>
    </source>
</evidence>
<dbReference type="Gene3D" id="1.10.3720.10">
    <property type="entry name" value="MetI-like"/>
    <property type="match status" value="1"/>
</dbReference>
<dbReference type="Proteomes" id="UP000192569">
    <property type="component" value="Chromosome I"/>
</dbReference>
<dbReference type="PROSITE" id="PS50928">
    <property type="entry name" value="ABC_TM1"/>
    <property type="match status" value="1"/>
</dbReference>